<name>X1FHV7_9ZZZZ</name>
<accession>X1FHV7</accession>
<proteinExistence type="predicted"/>
<comment type="caution">
    <text evidence="1">The sequence shown here is derived from an EMBL/GenBank/DDBJ whole genome shotgun (WGS) entry which is preliminary data.</text>
</comment>
<reference evidence="1" key="1">
    <citation type="journal article" date="2014" name="Front. Microbiol.">
        <title>High frequency of phylogenetically diverse reductive dehalogenase-homologous genes in deep subseafloor sedimentary metagenomes.</title>
        <authorList>
            <person name="Kawai M."/>
            <person name="Futagami T."/>
            <person name="Toyoda A."/>
            <person name="Takaki Y."/>
            <person name="Nishi S."/>
            <person name="Hori S."/>
            <person name="Arai W."/>
            <person name="Tsubouchi T."/>
            <person name="Morono Y."/>
            <person name="Uchiyama I."/>
            <person name="Ito T."/>
            <person name="Fujiyama A."/>
            <person name="Inagaki F."/>
            <person name="Takami H."/>
        </authorList>
    </citation>
    <scope>NUCLEOTIDE SEQUENCE</scope>
    <source>
        <strain evidence="1">Expedition CK06-06</strain>
    </source>
</reference>
<organism evidence="1">
    <name type="scientific">marine sediment metagenome</name>
    <dbReference type="NCBI Taxonomy" id="412755"/>
    <lineage>
        <taxon>unclassified sequences</taxon>
        <taxon>metagenomes</taxon>
        <taxon>ecological metagenomes</taxon>
    </lineage>
</organism>
<evidence type="ECO:0000313" key="1">
    <source>
        <dbReference type="EMBL" id="GAH32105.1"/>
    </source>
</evidence>
<dbReference type="AlphaFoldDB" id="X1FHV7"/>
<sequence length="97" mass="10476">MITATASAGSKAEAARSSQALALQSAYELKRAKRWAYVTLYAHRVKGDPFWKAVRPNGVPSDAQLKPDIITERFYSTCFTGVVVPYVCTTGSSACGQ</sequence>
<dbReference type="EMBL" id="BARU01014309">
    <property type="protein sequence ID" value="GAH32105.1"/>
    <property type="molecule type" value="Genomic_DNA"/>
</dbReference>
<protein>
    <submittedName>
        <fullName evidence="1">Uncharacterized protein</fullName>
    </submittedName>
</protein>
<gene>
    <name evidence="1" type="ORF">S03H2_25327</name>
</gene>